<name>A0A1D3D6F7_9EIME</name>
<reference evidence="2 3" key="1">
    <citation type="journal article" date="2016" name="BMC Genomics">
        <title>Comparative genomics reveals Cyclospora cayetanensis possesses coccidia-like metabolism and invasion components but unique surface antigens.</title>
        <authorList>
            <person name="Liu S."/>
            <person name="Wang L."/>
            <person name="Zheng H."/>
            <person name="Xu Z."/>
            <person name="Roellig D.M."/>
            <person name="Li N."/>
            <person name="Frace M.A."/>
            <person name="Tang K."/>
            <person name="Arrowood M.J."/>
            <person name="Moss D.M."/>
            <person name="Zhang L."/>
            <person name="Feng Y."/>
            <person name="Xiao L."/>
        </authorList>
    </citation>
    <scope>NUCLEOTIDE SEQUENCE [LARGE SCALE GENOMIC DNA]</scope>
    <source>
        <strain evidence="2 3">CHN_HEN01</strain>
    </source>
</reference>
<keyword evidence="2" id="KW-0808">Transferase</keyword>
<dbReference type="InParanoid" id="A0A1D3D6F7"/>
<dbReference type="Gene3D" id="3.40.50.300">
    <property type="entry name" value="P-loop containing nucleotide triphosphate hydrolases"/>
    <property type="match status" value="1"/>
</dbReference>
<keyword evidence="3" id="KW-1185">Reference proteome</keyword>
<evidence type="ECO:0000313" key="2">
    <source>
        <dbReference type="EMBL" id="OEH79044.1"/>
    </source>
</evidence>
<dbReference type="InterPro" id="IPR052648">
    <property type="entry name" value="Ser-tRNA(Sec)_kinase"/>
</dbReference>
<protein>
    <submittedName>
        <fullName evidence="2">Phosphoseryl-tRNA kinase</fullName>
    </submittedName>
</protein>
<dbReference type="GO" id="GO:0016301">
    <property type="term" value="F:kinase activity"/>
    <property type="evidence" value="ECO:0007669"/>
    <property type="project" value="UniProtKB-KW"/>
</dbReference>
<keyword evidence="2" id="KW-0418">Kinase</keyword>
<dbReference type="PANTHER" id="PTHR20873:SF0">
    <property type="entry name" value="L-SERYL-TRNA(SEC) KINASE"/>
    <property type="match status" value="1"/>
</dbReference>
<dbReference type="GO" id="GO:0000049">
    <property type="term" value="F:tRNA binding"/>
    <property type="evidence" value="ECO:0007669"/>
    <property type="project" value="TreeGrafter"/>
</dbReference>
<dbReference type="EMBL" id="JROU02000526">
    <property type="protein sequence ID" value="OEH79044.1"/>
    <property type="molecule type" value="Genomic_DNA"/>
</dbReference>
<proteinExistence type="predicted"/>
<dbReference type="Proteomes" id="UP000095192">
    <property type="component" value="Unassembled WGS sequence"/>
</dbReference>
<accession>A0A1D3D6F7</accession>
<gene>
    <name evidence="2" type="ORF">cyc_02863</name>
</gene>
<dbReference type="PANTHER" id="PTHR20873">
    <property type="entry name" value="L-SERYL-TRNA(SEC) KINASE"/>
    <property type="match status" value="1"/>
</dbReference>
<dbReference type="InterPro" id="IPR027417">
    <property type="entry name" value="P-loop_NTPase"/>
</dbReference>
<evidence type="ECO:0000256" key="1">
    <source>
        <dbReference type="SAM" id="MobiDB-lite"/>
    </source>
</evidence>
<feature type="region of interest" description="Disordered" evidence="1">
    <location>
        <begin position="392"/>
        <end position="411"/>
    </location>
</feature>
<comment type="caution">
    <text evidence="2">The sequence shown here is derived from an EMBL/GenBank/DDBJ whole genome shotgun (WGS) entry which is preliminary data.</text>
</comment>
<evidence type="ECO:0000313" key="3">
    <source>
        <dbReference type="Proteomes" id="UP000095192"/>
    </source>
</evidence>
<dbReference type="VEuPathDB" id="ToxoDB:cyc_02863"/>
<organism evidence="2 3">
    <name type="scientific">Cyclospora cayetanensis</name>
    <dbReference type="NCBI Taxonomy" id="88456"/>
    <lineage>
        <taxon>Eukaryota</taxon>
        <taxon>Sar</taxon>
        <taxon>Alveolata</taxon>
        <taxon>Apicomplexa</taxon>
        <taxon>Conoidasida</taxon>
        <taxon>Coccidia</taxon>
        <taxon>Eucoccidiorida</taxon>
        <taxon>Eimeriorina</taxon>
        <taxon>Eimeriidae</taxon>
        <taxon>Cyclospora</taxon>
    </lineage>
</organism>
<dbReference type="AlphaFoldDB" id="A0A1D3D6F7"/>
<sequence length="486" mass="51395">MEPSEASAQPSLQLPPLLLAVARSGKSSLARQLASAASLEALRSTRCLCRDSREKLTPKDCPEEAATAATSATERRRKLHEDLAPARGFCRSIRPPQRLEDAVKAPCRNSSGGSRCTGAMREGFQEAACCLSPSPAGYSTRLSGGLEVCWLEVDALEEKLPIAAGESHDHPEQQPPSLSGGDAIFAPFSAARWKAARHAAPHVVEEMLRGHAAHSRERLPFACCCGGCRDSNPRGGSASASAGSPCASCCLPLLLLVVDDTHHLKSLRKPFFQIARTWGCGFLQVWVSSPVSSCVSRRLHVPPAVVHANDRALQTDPGVRDLAAACALHAKNNDKNNKSKKDAEAVLGGPPAIRGWRSVQPLWKITGTTEESVSLFSAACCMGILALWAPPPPPEDSQLQPTAKGGEGASCVADGGGEKKAFEPLASSVAAADLRLREVVHSVLSVSGRRLPPGKQLCLEASSRVLSVQPFKFGALVEVSRGRAAC</sequence>